<sequence>MIAVPTRNGGIRYVPNPNPPSQQAAPVTVADPSAWGSKKKEAPASTPTSSRGYDQYTPGRGAATPPQQRQHVKQPAPVSSSGVALPTRSGKVRYVEQSSAQQQQQAPISVADPSQWGQQQQQQQQNVPIPKYQSSSSEPANMPSHQYHIPAPASAPAPKPKPKPKMTISTSSVSSYTQNAAQMQQQAARPWSRPGHALATFGFGGKLVCHFNRPCAPQKTVTVYKVKDIIPPEFRLAQASKTFPLVEARDNEVGEVIGAKASDQSNPSAMLWNLIHFASQSHGRLRSDAGVADPASPEAAICNYLLSHPLSCMSPPSAQPSPMPDAEFIAEIMNVVQGHLLKGQRDHALSAAVGAKQYPLALLIASICGRDKYQEVVREYMSSIAVPGSVLNTVGMVFSGQGHMVSQSGSEMLITDWMPNLAAVVTNRTGGWDSVVRDLGDRLLSREQIVPGHFCHMVAGANVEPPSSNARLVLLGIDHRQEGGVELKSFQNVSAFQLTEAFEWAKRRGNKNACIPSLQAFKLGYARIAADEGEVDLALRYVKSVKRLIEGGRGSTKYSPAFLNALDIFEDRVTQSLTRGGEKVERKSSLFGSLASVTKKFSISTITSNLVSAASGDSGRTGPSGLYANAPVIGGYGEVQNTSNAPPMNDVGNGQVQQQEFQPEQQVKVDFASEFGGEVQGQGSAVHDIQTAPDAMMQMQQPPSQHEQPAAPDFASEFGGEIQGQGSAVHDIGGHNPTQQQQMMQQPPPSQYEQPAARDFASEFGGEIQGQGYAVHSDPGAMQMQQEMQQQQQQQQQQQMLQEQSYAPSGGSNSVPNSSSPRLGPKKSPPSSTSKAKSGGDDLKTSWLGGWIAKKMNPDATVCDAGGDMKAYYDDKLKTLGRCTSASPSDNE</sequence>
<dbReference type="GO" id="GO:0007030">
    <property type="term" value="P:Golgi organization"/>
    <property type="evidence" value="ECO:0007669"/>
    <property type="project" value="TreeGrafter"/>
</dbReference>
<comment type="caution">
    <text evidence="8">The sequence shown here is derived from an EMBL/GenBank/DDBJ whole genome shotgun (WGS) entry which is preliminary data.</text>
</comment>
<dbReference type="PANTHER" id="PTHR13402">
    <property type="entry name" value="RGPR-RELATED"/>
    <property type="match status" value="1"/>
</dbReference>
<feature type="compositionally biased region" description="Low complexity" evidence="6">
    <location>
        <begin position="737"/>
        <end position="755"/>
    </location>
</feature>
<dbReference type="Gene3D" id="1.25.40.1030">
    <property type="match status" value="1"/>
</dbReference>
<evidence type="ECO:0000313" key="8">
    <source>
        <dbReference type="EMBL" id="GMH90721.1"/>
    </source>
</evidence>
<protein>
    <recommendedName>
        <fullName evidence="7">Sec16 Sec23-binding domain-containing protein</fullName>
    </recommendedName>
</protein>
<keyword evidence="5" id="KW-0931">ER-Golgi transport</keyword>
<feature type="compositionally biased region" description="Low complexity" evidence="6">
    <location>
        <begin position="782"/>
        <end position="821"/>
    </location>
</feature>
<evidence type="ECO:0000256" key="2">
    <source>
        <dbReference type="ARBA" id="ARBA00005927"/>
    </source>
</evidence>
<feature type="compositionally biased region" description="Low complexity" evidence="6">
    <location>
        <begin position="178"/>
        <end position="188"/>
    </location>
</feature>
<dbReference type="PANTHER" id="PTHR13402:SF6">
    <property type="entry name" value="SECRETORY 16, ISOFORM I"/>
    <property type="match status" value="1"/>
</dbReference>
<evidence type="ECO:0000256" key="3">
    <source>
        <dbReference type="ARBA" id="ARBA00022448"/>
    </source>
</evidence>
<evidence type="ECO:0000313" key="9">
    <source>
        <dbReference type="Proteomes" id="UP001162640"/>
    </source>
</evidence>
<dbReference type="Pfam" id="PF12931">
    <property type="entry name" value="TPR_Sec16"/>
    <property type="match status" value="1"/>
</dbReference>
<feature type="region of interest" description="Disordered" evidence="6">
    <location>
        <begin position="701"/>
        <end position="756"/>
    </location>
</feature>
<dbReference type="GO" id="GO:0016192">
    <property type="term" value="P:vesicle-mediated transport"/>
    <property type="evidence" value="ECO:0007669"/>
    <property type="project" value="UniProtKB-KW"/>
</dbReference>
<dbReference type="AlphaFoldDB" id="A0A9W7BLI9"/>
<dbReference type="CDD" id="cd09233">
    <property type="entry name" value="ACE1-Sec16-like"/>
    <property type="match status" value="1"/>
</dbReference>
<feature type="compositionally biased region" description="Low complexity" evidence="6">
    <location>
        <begin position="97"/>
        <end position="106"/>
    </location>
</feature>
<evidence type="ECO:0000259" key="7">
    <source>
        <dbReference type="Pfam" id="PF12931"/>
    </source>
</evidence>
<evidence type="ECO:0000256" key="4">
    <source>
        <dbReference type="ARBA" id="ARBA00022824"/>
    </source>
</evidence>
<keyword evidence="4" id="KW-0256">Endoplasmic reticulum</keyword>
<comment type="similarity">
    <text evidence="2">Belongs to the SEC16 family.</text>
</comment>
<evidence type="ECO:0000256" key="6">
    <source>
        <dbReference type="SAM" id="MobiDB-lite"/>
    </source>
</evidence>
<feature type="region of interest" description="Disordered" evidence="6">
    <location>
        <begin position="1"/>
        <end position="191"/>
    </location>
</feature>
<accession>A0A9W7BLI9</accession>
<dbReference type="Proteomes" id="UP001162640">
    <property type="component" value="Unassembled WGS sequence"/>
</dbReference>
<proteinExistence type="inferred from homology"/>
<gene>
    <name evidence="8" type="ORF">TL16_g11850</name>
</gene>
<dbReference type="GO" id="GO:0070973">
    <property type="term" value="P:protein localization to endoplasmic reticulum exit site"/>
    <property type="evidence" value="ECO:0007669"/>
    <property type="project" value="TreeGrafter"/>
</dbReference>
<feature type="region of interest" description="Disordered" evidence="6">
    <location>
        <begin position="780"/>
        <end position="846"/>
    </location>
</feature>
<feature type="compositionally biased region" description="Polar residues" evidence="6">
    <location>
        <begin position="167"/>
        <end position="177"/>
    </location>
</feature>
<dbReference type="InterPro" id="IPR024298">
    <property type="entry name" value="Sec16_Sec23-bd"/>
</dbReference>
<feature type="domain" description="Sec16 Sec23-binding" evidence="7">
    <location>
        <begin position="336"/>
        <end position="599"/>
    </location>
</feature>
<comment type="subcellular location">
    <subcellularLocation>
        <location evidence="1">Endoplasmic reticulum</location>
    </subcellularLocation>
</comment>
<name>A0A9W7BLI9_9STRA</name>
<reference evidence="9" key="1">
    <citation type="journal article" date="2023" name="Commun. Biol.">
        <title>Genome analysis of Parmales, the sister group of diatoms, reveals the evolutionary specialization of diatoms from phago-mixotrophs to photoautotrophs.</title>
        <authorList>
            <person name="Ban H."/>
            <person name="Sato S."/>
            <person name="Yoshikawa S."/>
            <person name="Yamada K."/>
            <person name="Nakamura Y."/>
            <person name="Ichinomiya M."/>
            <person name="Sato N."/>
            <person name="Blanc-Mathieu R."/>
            <person name="Endo H."/>
            <person name="Kuwata A."/>
            <person name="Ogata H."/>
        </authorList>
    </citation>
    <scope>NUCLEOTIDE SEQUENCE [LARGE SCALE GENOMIC DNA]</scope>
</reference>
<dbReference type="GO" id="GO:0070971">
    <property type="term" value="C:endoplasmic reticulum exit site"/>
    <property type="evidence" value="ECO:0007669"/>
    <property type="project" value="TreeGrafter"/>
</dbReference>
<evidence type="ECO:0000256" key="5">
    <source>
        <dbReference type="ARBA" id="ARBA00022892"/>
    </source>
</evidence>
<organism evidence="8 9">
    <name type="scientific">Triparma laevis f. inornata</name>
    <dbReference type="NCBI Taxonomy" id="1714386"/>
    <lineage>
        <taxon>Eukaryota</taxon>
        <taxon>Sar</taxon>
        <taxon>Stramenopiles</taxon>
        <taxon>Ochrophyta</taxon>
        <taxon>Bolidophyceae</taxon>
        <taxon>Parmales</taxon>
        <taxon>Triparmaceae</taxon>
        <taxon>Triparma</taxon>
    </lineage>
</organism>
<dbReference type="GO" id="GO:0012507">
    <property type="term" value="C:ER to Golgi transport vesicle membrane"/>
    <property type="evidence" value="ECO:0007669"/>
    <property type="project" value="TreeGrafter"/>
</dbReference>
<dbReference type="EMBL" id="BLQM01000455">
    <property type="protein sequence ID" value="GMH90721.1"/>
    <property type="molecule type" value="Genomic_DNA"/>
</dbReference>
<evidence type="ECO:0000256" key="1">
    <source>
        <dbReference type="ARBA" id="ARBA00004240"/>
    </source>
</evidence>
<keyword evidence="3" id="KW-0813">Transport</keyword>